<evidence type="ECO:0000256" key="2">
    <source>
        <dbReference type="ARBA" id="ARBA00006991"/>
    </source>
</evidence>
<keyword evidence="10" id="KW-0539">Nucleus</keyword>
<dbReference type="Proteomes" id="UP000009046">
    <property type="component" value="Unassembled WGS sequence"/>
</dbReference>
<dbReference type="VEuPathDB" id="VectorBase:PHUM217090"/>
<dbReference type="OMA" id="GQNLEYT"/>
<feature type="domain" description="C2H2-type" evidence="13">
    <location>
        <begin position="500"/>
        <end position="528"/>
    </location>
</feature>
<dbReference type="AlphaFoldDB" id="E0VHY6"/>
<protein>
    <submittedName>
        <fullName evidence="14 15">Zinc finger protein, putative</fullName>
    </submittedName>
</protein>
<keyword evidence="5 11" id="KW-0863">Zinc-finger</keyword>
<feature type="region of interest" description="Disordered" evidence="12">
    <location>
        <begin position="245"/>
        <end position="299"/>
    </location>
</feature>
<dbReference type="eggNOG" id="KOG1721">
    <property type="taxonomic scope" value="Eukaryota"/>
</dbReference>
<evidence type="ECO:0000256" key="3">
    <source>
        <dbReference type="ARBA" id="ARBA00022723"/>
    </source>
</evidence>
<sequence>MEETSTDKSKDQHQPQEQSQSQTHQQQHHEPQHNSPSYNNAVKEAEAHALRDHNVGREVTKTSVESEDLMSSQFINIQRVPDVVTTKNFLSNSTLLSGNELLVDINGDLISSGSIALERFIPHQYEDDLLHDDLTEDDKRLAAALVAVQLVTQQKQQSGEETTLPPLPPLKKVLSKNRYLRPHYNQLNTSEIDQQTQLASLGLHTEGEHIEISTEEIEIGPNEVIKTELNDFIIEEDANIKTEACDESEQLSDDEQDSDEGLHDSDFENDREKSKNNLPHKKRISRKLKNTQKNANARTLSHDEQNIQLVKINSYKCNKCSEFFPNANAFAIHKATHNIKKPSGVNQSSSFSCELCFKTFTNQWKFFEHLKSHYEPLELDTNSPKRTLPSGTKQNSNINEVIVKKELKNSGIKVRTLQNTTSLSPNAKIGSVKAKSPVTINQTTTLQTVAKWPSPSPSSASSSPSPAATQPQTQEINTSSSTASILYQHLTQNQTEQILWNCEPCKRIFRRQETYESHLSVAHPKQEEIEEFSEPEDMMEGISVEVHSDDDKETTEKDNTIQKEWYREEDLHAAEADLQEMEERTKTVYVDAHMCEMCNEAYHSKAALNQHISQQHAELMTAITKTVRRQPDNTAKKGNLHCKECGRYFNHRNSLVYHLKSHLGERPHQCEVCGKGFFATNALKVHMRQHSGVKPFKCEFCGRNFRQWGDLKYHCISIHSDQKNFQCEYCGKDFARKYSLTVHSRIHTGERNYKCEFCEKSFRASSYLQNHRRIHTGEKPHPCDVCGKPFRVRSDMKRHMITHSKEPYSTFVMKIKREPQTPSNNDDNKLIVQQVDEPIPEISKVEELEVSTVESILPDEAVTASSRLQEELSVTYAERDPLETAGREANTLYVWPVYTT</sequence>
<keyword evidence="8" id="KW-0238">DNA-binding</keyword>
<keyword evidence="6" id="KW-0862">Zinc</keyword>
<dbReference type="InParanoid" id="E0VHY6"/>
<evidence type="ECO:0000256" key="9">
    <source>
        <dbReference type="ARBA" id="ARBA00023163"/>
    </source>
</evidence>
<comment type="subcellular location">
    <subcellularLocation>
        <location evidence="1">Nucleus</location>
    </subcellularLocation>
</comment>
<keyword evidence="7" id="KW-0805">Transcription regulation</keyword>
<dbReference type="GeneID" id="8237613"/>
<evidence type="ECO:0000256" key="6">
    <source>
        <dbReference type="ARBA" id="ARBA00022833"/>
    </source>
</evidence>
<dbReference type="GO" id="GO:0003677">
    <property type="term" value="F:DNA binding"/>
    <property type="evidence" value="ECO:0007669"/>
    <property type="project" value="UniProtKB-KW"/>
</dbReference>
<feature type="domain" description="C2H2-type" evidence="13">
    <location>
        <begin position="315"/>
        <end position="342"/>
    </location>
</feature>
<evidence type="ECO:0000313" key="16">
    <source>
        <dbReference type="Proteomes" id="UP000009046"/>
    </source>
</evidence>
<feature type="domain" description="C2H2-type" evidence="13">
    <location>
        <begin position="351"/>
        <end position="373"/>
    </location>
</feature>
<feature type="domain" description="C2H2-type" evidence="13">
    <location>
        <begin position="725"/>
        <end position="752"/>
    </location>
</feature>
<dbReference type="RefSeq" id="XP_002425730.1">
    <property type="nucleotide sequence ID" value="XM_002425685.1"/>
</dbReference>
<dbReference type="GO" id="GO:0005634">
    <property type="term" value="C:nucleus"/>
    <property type="evidence" value="ECO:0007669"/>
    <property type="project" value="UniProtKB-SubCell"/>
</dbReference>
<gene>
    <name evidence="15" type="primary">8237613</name>
    <name evidence="14" type="ORF">Phum_PHUM217090</name>
</gene>
<dbReference type="OrthoDB" id="6077919at2759"/>
<name>E0VHY6_PEDHC</name>
<keyword evidence="4" id="KW-0677">Repeat</keyword>
<feature type="compositionally biased region" description="Polar residues" evidence="12">
    <location>
        <begin position="469"/>
        <end position="479"/>
    </location>
</feature>
<dbReference type="GO" id="GO:0008270">
    <property type="term" value="F:zinc ion binding"/>
    <property type="evidence" value="ECO:0007669"/>
    <property type="project" value="UniProtKB-KW"/>
</dbReference>
<feature type="domain" description="C2H2-type" evidence="13">
    <location>
        <begin position="696"/>
        <end position="724"/>
    </location>
</feature>
<evidence type="ECO:0000313" key="15">
    <source>
        <dbReference type="EnsemblMetazoa" id="PHUM217090-PA"/>
    </source>
</evidence>
<keyword evidence="16" id="KW-1185">Reference proteome</keyword>
<feature type="compositionally biased region" description="Basic and acidic residues" evidence="12">
    <location>
        <begin position="1"/>
        <end position="14"/>
    </location>
</feature>
<feature type="compositionally biased region" description="Low complexity" evidence="12">
    <location>
        <begin position="15"/>
        <end position="25"/>
    </location>
</feature>
<reference evidence="14" key="1">
    <citation type="submission" date="2007-04" db="EMBL/GenBank/DDBJ databases">
        <title>Annotation of Pediculus humanus corporis strain USDA.</title>
        <authorList>
            <person name="Kirkness E."/>
            <person name="Hannick L."/>
            <person name="Hass B."/>
            <person name="Bruggner R."/>
            <person name="Lawson D."/>
            <person name="Bidwell S."/>
            <person name="Joardar V."/>
            <person name="Caler E."/>
            <person name="Walenz B."/>
            <person name="Inman J."/>
            <person name="Schobel S."/>
            <person name="Galinsky K."/>
            <person name="Amedeo P."/>
            <person name="Strausberg R."/>
        </authorList>
    </citation>
    <scope>NUCLEOTIDE SEQUENCE</scope>
    <source>
        <strain evidence="14">USDA</strain>
    </source>
</reference>
<feature type="region of interest" description="Disordered" evidence="12">
    <location>
        <begin position="447"/>
        <end position="479"/>
    </location>
</feature>
<evidence type="ECO:0000259" key="13">
    <source>
        <dbReference type="PROSITE" id="PS50157"/>
    </source>
</evidence>
<feature type="compositionally biased region" description="Basic residues" evidence="12">
    <location>
        <begin position="278"/>
        <end position="290"/>
    </location>
</feature>
<dbReference type="Gene3D" id="3.30.160.60">
    <property type="entry name" value="Classic Zinc Finger"/>
    <property type="match status" value="7"/>
</dbReference>
<feature type="domain" description="C2H2-type" evidence="13">
    <location>
        <begin position="640"/>
        <end position="667"/>
    </location>
</feature>
<feature type="region of interest" description="Disordered" evidence="12">
    <location>
        <begin position="1"/>
        <end position="38"/>
    </location>
</feature>
<dbReference type="HOGENOM" id="CLU_011439_0_0_1"/>
<feature type="compositionally biased region" description="Low complexity" evidence="12">
    <location>
        <begin position="457"/>
        <end position="468"/>
    </location>
</feature>
<feature type="domain" description="C2H2-type" evidence="13">
    <location>
        <begin position="781"/>
        <end position="808"/>
    </location>
</feature>
<dbReference type="InterPro" id="IPR013087">
    <property type="entry name" value="Znf_C2H2_type"/>
</dbReference>
<evidence type="ECO:0000256" key="11">
    <source>
        <dbReference type="PROSITE-ProRule" id="PRU00042"/>
    </source>
</evidence>
<evidence type="ECO:0000256" key="10">
    <source>
        <dbReference type="ARBA" id="ARBA00023242"/>
    </source>
</evidence>
<dbReference type="EnsemblMetazoa" id="PHUM217090-RA">
    <property type="protein sequence ID" value="PHUM217090-PA"/>
    <property type="gene ID" value="PHUM217090"/>
</dbReference>
<feature type="compositionally biased region" description="Acidic residues" evidence="12">
    <location>
        <begin position="245"/>
        <end position="259"/>
    </location>
</feature>
<dbReference type="PROSITE" id="PS50157">
    <property type="entry name" value="ZINC_FINGER_C2H2_2"/>
    <property type="match status" value="10"/>
</dbReference>
<feature type="domain" description="C2H2-type" evidence="13">
    <location>
        <begin position="668"/>
        <end position="695"/>
    </location>
</feature>
<organism>
    <name type="scientific">Pediculus humanus subsp. corporis</name>
    <name type="common">Body louse</name>
    <dbReference type="NCBI Taxonomy" id="121224"/>
    <lineage>
        <taxon>Eukaryota</taxon>
        <taxon>Metazoa</taxon>
        <taxon>Ecdysozoa</taxon>
        <taxon>Arthropoda</taxon>
        <taxon>Hexapoda</taxon>
        <taxon>Insecta</taxon>
        <taxon>Pterygota</taxon>
        <taxon>Neoptera</taxon>
        <taxon>Paraneoptera</taxon>
        <taxon>Psocodea</taxon>
        <taxon>Troctomorpha</taxon>
        <taxon>Phthiraptera</taxon>
        <taxon>Anoplura</taxon>
        <taxon>Pediculidae</taxon>
        <taxon>Pediculus</taxon>
    </lineage>
</organism>
<evidence type="ECO:0000256" key="5">
    <source>
        <dbReference type="ARBA" id="ARBA00022771"/>
    </source>
</evidence>
<dbReference type="EMBL" id="DS235172">
    <property type="protein sequence ID" value="EEB12992.1"/>
    <property type="molecule type" value="Genomic_DNA"/>
</dbReference>
<comment type="similarity">
    <text evidence="2">Belongs to the krueppel C2H2-type zinc-finger protein family.</text>
</comment>
<evidence type="ECO:0000256" key="1">
    <source>
        <dbReference type="ARBA" id="ARBA00004123"/>
    </source>
</evidence>
<evidence type="ECO:0000256" key="7">
    <source>
        <dbReference type="ARBA" id="ARBA00023015"/>
    </source>
</evidence>
<reference evidence="15" key="3">
    <citation type="submission" date="2020-05" db="UniProtKB">
        <authorList>
            <consortium name="EnsemblMetazoa"/>
        </authorList>
    </citation>
    <scope>IDENTIFICATION</scope>
    <source>
        <strain evidence="15">USDA</strain>
    </source>
</reference>
<dbReference type="PANTHER" id="PTHR24394:SF29">
    <property type="entry name" value="MYONEURIN"/>
    <property type="match status" value="1"/>
</dbReference>
<proteinExistence type="inferred from homology"/>
<dbReference type="PROSITE" id="PS00028">
    <property type="entry name" value="ZINC_FINGER_C2H2_1"/>
    <property type="match status" value="10"/>
</dbReference>
<dbReference type="GO" id="GO:0000981">
    <property type="term" value="F:DNA-binding transcription factor activity, RNA polymerase II-specific"/>
    <property type="evidence" value="ECO:0007669"/>
    <property type="project" value="TreeGrafter"/>
</dbReference>
<dbReference type="CTD" id="8237613"/>
<dbReference type="FunFam" id="3.30.160.60:FF:000075">
    <property type="entry name" value="Putative zinc finger protein 536"/>
    <property type="match status" value="1"/>
</dbReference>
<feature type="region of interest" description="Disordered" evidence="12">
    <location>
        <begin position="380"/>
        <end position="402"/>
    </location>
</feature>
<feature type="compositionally biased region" description="Polar residues" evidence="12">
    <location>
        <begin position="380"/>
        <end position="399"/>
    </location>
</feature>
<keyword evidence="9" id="KW-0804">Transcription</keyword>
<dbReference type="SUPFAM" id="SSF57667">
    <property type="entry name" value="beta-beta-alpha zinc fingers"/>
    <property type="match status" value="4"/>
</dbReference>
<evidence type="ECO:0000313" key="14">
    <source>
        <dbReference type="EMBL" id="EEB12992.1"/>
    </source>
</evidence>
<dbReference type="Pfam" id="PF00096">
    <property type="entry name" value="zf-C2H2"/>
    <property type="match status" value="4"/>
</dbReference>
<dbReference type="PANTHER" id="PTHR24394">
    <property type="entry name" value="ZINC FINGER PROTEIN"/>
    <property type="match status" value="1"/>
</dbReference>
<accession>E0VHY6</accession>
<evidence type="ECO:0000256" key="4">
    <source>
        <dbReference type="ARBA" id="ARBA00022737"/>
    </source>
</evidence>
<keyword evidence="3" id="KW-0479">Metal-binding</keyword>
<dbReference type="FunFam" id="3.30.160.60:FF:000182">
    <property type="entry name" value="zinc finger protein 366"/>
    <property type="match status" value="1"/>
</dbReference>
<dbReference type="InterPro" id="IPR036236">
    <property type="entry name" value="Znf_C2H2_sf"/>
</dbReference>
<dbReference type="FunCoup" id="E0VHY6">
    <property type="interactions" value="370"/>
</dbReference>
<dbReference type="FunFam" id="3.30.160.60:FF:000512">
    <property type="entry name" value="zinc finger protein 197 isoform X1"/>
    <property type="match status" value="1"/>
</dbReference>
<feature type="domain" description="C2H2-type" evidence="13">
    <location>
        <begin position="753"/>
        <end position="780"/>
    </location>
</feature>
<dbReference type="SMART" id="SM00355">
    <property type="entry name" value="ZnF_C2H2"/>
    <property type="match status" value="10"/>
</dbReference>
<dbReference type="EMBL" id="AAZO01002497">
    <property type="status" value="NOT_ANNOTATED_CDS"/>
    <property type="molecule type" value="Genomic_DNA"/>
</dbReference>
<dbReference type="FunFam" id="3.30.160.60:FF:000446">
    <property type="entry name" value="Zinc finger protein"/>
    <property type="match status" value="1"/>
</dbReference>
<dbReference type="FunFam" id="3.30.160.60:FF:000624">
    <property type="entry name" value="zinc finger protein 697"/>
    <property type="match status" value="1"/>
</dbReference>
<evidence type="ECO:0000256" key="8">
    <source>
        <dbReference type="ARBA" id="ARBA00023125"/>
    </source>
</evidence>
<dbReference type="KEGG" id="phu:Phum_PHUM217090"/>
<feature type="compositionally biased region" description="Basic and acidic residues" evidence="12">
    <location>
        <begin position="260"/>
        <end position="275"/>
    </location>
</feature>
<reference evidence="14" key="2">
    <citation type="submission" date="2007-04" db="EMBL/GenBank/DDBJ databases">
        <title>The genome of the human body louse.</title>
        <authorList>
            <consortium name="The Human Body Louse Genome Consortium"/>
            <person name="Kirkness E."/>
            <person name="Walenz B."/>
            <person name="Hass B."/>
            <person name="Bruggner R."/>
            <person name="Strausberg R."/>
        </authorList>
    </citation>
    <scope>NUCLEOTIDE SEQUENCE</scope>
    <source>
        <strain evidence="14">USDA</strain>
    </source>
</reference>
<evidence type="ECO:0000256" key="12">
    <source>
        <dbReference type="SAM" id="MobiDB-lite"/>
    </source>
</evidence>
<feature type="domain" description="C2H2-type" evidence="13">
    <location>
        <begin position="593"/>
        <end position="621"/>
    </location>
</feature>